<evidence type="ECO:0000313" key="2">
    <source>
        <dbReference type="Proteomes" id="UP000324767"/>
    </source>
</evidence>
<dbReference type="AlphaFoldDB" id="A0A5M8PHI4"/>
<protein>
    <submittedName>
        <fullName evidence="1">Uncharacterized protein</fullName>
    </submittedName>
</protein>
<accession>A0A5M8PHI4</accession>
<gene>
    <name evidence="1" type="ORF">FRX48_07585</name>
</gene>
<sequence>MGAAAVEDAKPHLLVVLVPRIETGALSLRCINDYALISMNQQARGSKMLGGTQDATGIEYHAVVISRPFQENTAQ</sequence>
<reference evidence="1 2" key="1">
    <citation type="submission" date="2019-09" db="EMBL/GenBank/DDBJ databases">
        <title>The hologenome of the rock-dwelling lichen Lasallia pustulata.</title>
        <authorList>
            <person name="Greshake Tzovaras B."/>
            <person name="Segers F."/>
            <person name="Bicker A."/>
            <person name="Dal Grande F."/>
            <person name="Otte J."/>
            <person name="Hankeln T."/>
            <person name="Schmitt I."/>
            <person name="Ebersberger I."/>
        </authorList>
    </citation>
    <scope>NUCLEOTIDE SEQUENCE [LARGE SCALE GENOMIC DNA]</scope>
    <source>
        <strain evidence="1">A1-1</strain>
    </source>
</reference>
<evidence type="ECO:0000313" key="1">
    <source>
        <dbReference type="EMBL" id="KAA6408503.1"/>
    </source>
</evidence>
<organism evidence="1 2">
    <name type="scientific">Lasallia pustulata</name>
    <dbReference type="NCBI Taxonomy" id="136370"/>
    <lineage>
        <taxon>Eukaryota</taxon>
        <taxon>Fungi</taxon>
        <taxon>Dikarya</taxon>
        <taxon>Ascomycota</taxon>
        <taxon>Pezizomycotina</taxon>
        <taxon>Lecanoromycetes</taxon>
        <taxon>OSLEUM clade</taxon>
        <taxon>Umbilicariomycetidae</taxon>
        <taxon>Umbilicariales</taxon>
        <taxon>Umbilicariaceae</taxon>
        <taxon>Lasallia</taxon>
    </lineage>
</organism>
<name>A0A5M8PHI4_9LECA</name>
<dbReference type="EMBL" id="VXIT01000013">
    <property type="protein sequence ID" value="KAA6408503.1"/>
    <property type="molecule type" value="Genomic_DNA"/>
</dbReference>
<proteinExistence type="predicted"/>
<comment type="caution">
    <text evidence="1">The sequence shown here is derived from an EMBL/GenBank/DDBJ whole genome shotgun (WGS) entry which is preliminary data.</text>
</comment>
<dbReference type="Proteomes" id="UP000324767">
    <property type="component" value="Unassembled WGS sequence"/>
</dbReference>